<name>A0A314ZSA8_PRUYE</name>
<dbReference type="PANTHER" id="PTHR46033:SF8">
    <property type="entry name" value="PROTEIN MAINTENANCE OF MERISTEMS-LIKE"/>
    <property type="match status" value="1"/>
</dbReference>
<keyword evidence="2" id="KW-1133">Transmembrane helix</keyword>
<keyword evidence="2" id="KW-0812">Transmembrane</keyword>
<dbReference type="AlphaFoldDB" id="A0A314ZSA8"/>
<feature type="transmembrane region" description="Helical" evidence="2">
    <location>
        <begin position="381"/>
        <end position="404"/>
    </location>
</feature>
<comment type="caution">
    <text evidence="3">The sequence shown here is derived from an EMBL/GenBank/DDBJ whole genome shotgun (WGS) entry which is preliminary data.</text>
</comment>
<reference evidence="3 4" key="1">
    <citation type="submission" date="2018-02" db="EMBL/GenBank/DDBJ databases">
        <title>Draft genome of wild Prunus yedoensis var. nudiflora.</title>
        <authorList>
            <person name="Baek S."/>
            <person name="Kim J.-H."/>
            <person name="Choi K."/>
            <person name="Kim G.-B."/>
            <person name="Cho A."/>
            <person name="Jang H."/>
            <person name="Shin C.-H."/>
            <person name="Yu H.-J."/>
            <person name="Mun J.-H."/>
        </authorList>
    </citation>
    <scope>NUCLEOTIDE SEQUENCE [LARGE SCALE GENOMIC DNA]</scope>
    <source>
        <strain evidence="4">cv. Jeju island</strain>
        <tissue evidence="3">Leaf</tissue>
    </source>
</reference>
<evidence type="ECO:0000256" key="2">
    <source>
        <dbReference type="SAM" id="Phobius"/>
    </source>
</evidence>
<dbReference type="EMBL" id="PJQY01001184">
    <property type="protein sequence ID" value="PQQ04846.1"/>
    <property type="molecule type" value="Genomic_DNA"/>
</dbReference>
<gene>
    <name evidence="3" type="ORF">Pyn_07246</name>
</gene>
<organism evidence="3 4">
    <name type="scientific">Prunus yedoensis var. nudiflora</name>
    <dbReference type="NCBI Taxonomy" id="2094558"/>
    <lineage>
        <taxon>Eukaryota</taxon>
        <taxon>Viridiplantae</taxon>
        <taxon>Streptophyta</taxon>
        <taxon>Embryophyta</taxon>
        <taxon>Tracheophyta</taxon>
        <taxon>Spermatophyta</taxon>
        <taxon>Magnoliopsida</taxon>
        <taxon>eudicotyledons</taxon>
        <taxon>Gunneridae</taxon>
        <taxon>Pentapetalae</taxon>
        <taxon>rosids</taxon>
        <taxon>fabids</taxon>
        <taxon>Rosales</taxon>
        <taxon>Rosaceae</taxon>
        <taxon>Amygdaloideae</taxon>
        <taxon>Amygdaleae</taxon>
        <taxon>Prunus</taxon>
    </lineage>
</organism>
<evidence type="ECO:0000313" key="4">
    <source>
        <dbReference type="Proteomes" id="UP000250321"/>
    </source>
</evidence>
<dbReference type="InterPro" id="IPR044824">
    <property type="entry name" value="MAIN-like"/>
</dbReference>
<dbReference type="Proteomes" id="UP000250321">
    <property type="component" value="Unassembled WGS sequence"/>
</dbReference>
<proteinExistence type="predicted"/>
<accession>A0A314ZSA8</accession>
<dbReference type="STRING" id="2094558.A0A314ZSA8"/>
<evidence type="ECO:0000313" key="3">
    <source>
        <dbReference type="EMBL" id="PQQ04846.1"/>
    </source>
</evidence>
<protein>
    <submittedName>
        <fullName evidence="3">Nucleolin-like</fullName>
    </submittedName>
</protein>
<evidence type="ECO:0000256" key="1">
    <source>
        <dbReference type="SAM" id="MobiDB-lite"/>
    </source>
</evidence>
<sequence length="462" mass="53425">MKKGQQSSSKTKTNKKSGRWEDPNYVQIKSNMLSFTATIDNIRQKLENRNDVKTLLSKTPFWPLIEAYMQKRLTKVECMKSNYDIVRLIKDYDTKTRKFKFNDGHSEMKSQDVAEIFGLPDRGNKLPSTTSSTRPNLHFVKKYFSGYKKITKTSIDKCLNLALEDETEEGPMDVTRLIILQLFMTNLFCNSGCTLAWTYTTTIDTLEEMGKYNWAQGVLDYMYLDWNKQRRTRRTKKSSQASYKKQDKLEARKDVLKILQKTPFWSIIKADMAGQFTKTECQKSNYEIVRLIRLYNPATKKFKFSEGNEYEITSNDVSDIFGLPNKGNKLPSTTTSTRTNLDFEEKYFKNSKKITKTEVDRSLNTAIADDRNKNAMDVVRLLILELFITNLFCNSGATMAWTFLTMIDTLKAMNSYNWAQGVLDYMHFGLDQAMKNKKDKTNQPSVSGCLVLILGYNTACFL</sequence>
<keyword evidence="4" id="KW-1185">Reference proteome</keyword>
<feature type="region of interest" description="Disordered" evidence="1">
    <location>
        <begin position="1"/>
        <end position="21"/>
    </location>
</feature>
<dbReference type="GO" id="GO:0010073">
    <property type="term" value="P:meristem maintenance"/>
    <property type="evidence" value="ECO:0007669"/>
    <property type="project" value="InterPro"/>
</dbReference>
<dbReference type="PANTHER" id="PTHR46033">
    <property type="entry name" value="PROTEIN MAIN-LIKE 2"/>
    <property type="match status" value="1"/>
</dbReference>
<keyword evidence="2" id="KW-0472">Membrane</keyword>
<feature type="compositionally biased region" description="Low complexity" evidence="1">
    <location>
        <begin position="1"/>
        <end position="11"/>
    </location>
</feature>